<protein>
    <recommendedName>
        <fullName evidence="4">Calcipressin</fullName>
    </recommendedName>
</protein>
<name>A0A261Y6A7_9FUNG</name>
<keyword evidence="3" id="KW-1185">Reference proteome</keyword>
<evidence type="ECO:0000313" key="3">
    <source>
        <dbReference type="Proteomes" id="UP000242875"/>
    </source>
</evidence>
<dbReference type="OrthoDB" id="17212at2759"/>
<feature type="compositionally biased region" description="Low complexity" evidence="1">
    <location>
        <begin position="217"/>
        <end position="228"/>
    </location>
</feature>
<feature type="region of interest" description="Disordered" evidence="1">
    <location>
        <begin position="203"/>
        <end position="311"/>
    </location>
</feature>
<evidence type="ECO:0008006" key="4">
    <source>
        <dbReference type="Google" id="ProtNLM"/>
    </source>
</evidence>
<evidence type="ECO:0000313" key="2">
    <source>
        <dbReference type="EMBL" id="OZJ06180.1"/>
    </source>
</evidence>
<feature type="compositionally biased region" description="Low complexity" evidence="1">
    <location>
        <begin position="272"/>
        <end position="284"/>
    </location>
</feature>
<evidence type="ECO:0000256" key="1">
    <source>
        <dbReference type="SAM" id="MobiDB-lite"/>
    </source>
</evidence>
<accession>A0A261Y6A7</accession>
<reference evidence="2 3" key="1">
    <citation type="journal article" date="2017" name="Mycologia">
        <title>Bifiguratus adelaidae, gen. et sp. nov., a new member of Mucoromycotina in endophytic and soil-dwelling habitats.</title>
        <authorList>
            <person name="Torres-Cruz T.J."/>
            <person name="Billingsley Tobias T.L."/>
            <person name="Almatruk M."/>
            <person name="Hesse C."/>
            <person name="Kuske C.R."/>
            <person name="Desiro A."/>
            <person name="Benucci G.M."/>
            <person name="Bonito G."/>
            <person name="Stajich J.E."/>
            <person name="Dunlap C."/>
            <person name="Arnold A.E."/>
            <person name="Porras-Alfaro A."/>
        </authorList>
    </citation>
    <scope>NUCLEOTIDE SEQUENCE [LARGE SCALE GENOMIC DNA]</scope>
    <source>
        <strain evidence="2 3">AZ0501</strain>
    </source>
</reference>
<organism evidence="2 3">
    <name type="scientific">Bifiguratus adelaidae</name>
    <dbReference type="NCBI Taxonomy" id="1938954"/>
    <lineage>
        <taxon>Eukaryota</taxon>
        <taxon>Fungi</taxon>
        <taxon>Fungi incertae sedis</taxon>
        <taxon>Mucoromycota</taxon>
        <taxon>Mucoromycotina</taxon>
        <taxon>Endogonomycetes</taxon>
        <taxon>Endogonales</taxon>
        <taxon>Endogonales incertae sedis</taxon>
        <taxon>Bifiguratus</taxon>
    </lineage>
</organism>
<dbReference type="InterPro" id="IPR012677">
    <property type="entry name" value="Nucleotide-bd_a/b_plait_sf"/>
</dbReference>
<dbReference type="Gene3D" id="3.30.70.330">
    <property type="match status" value="1"/>
</dbReference>
<feature type="compositionally biased region" description="Polar residues" evidence="1">
    <location>
        <begin position="232"/>
        <end position="242"/>
    </location>
</feature>
<dbReference type="EMBL" id="MVBO01000006">
    <property type="protein sequence ID" value="OZJ06180.1"/>
    <property type="molecule type" value="Genomic_DNA"/>
</dbReference>
<comment type="caution">
    <text evidence="2">The sequence shown here is derived from an EMBL/GenBank/DDBJ whole genome shotgun (WGS) entry which is preliminary data.</text>
</comment>
<gene>
    <name evidence="2" type="ORF">BZG36_01022</name>
</gene>
<proteinExistence type="predicted"/>
<sequence>MAQPPPNLLATNTLTIPNIPLAFYQIPDILPAIHAKFATFGPIYKFIPIKGFRRILIIYMETLHAMVAKDVMDRIMLPWNEDGHTVPLASPEERKKNASSDNGILLRVYFGEVNGNDQICWEQIREDAPNTLTLSDDLVSVLTALAASGGALTSQPIDQTDNLYSLTPATSLDELEDFTLPEARESDLANGDDLANVKAAIADKTGSPPPIDTSEKSPVSPQSSTPSVIFTPPTSGRNSQLASPLPSEASIEPAPQGLPMITVENCDDANDGAAPGSSLAAAWAEQRARGGAPHPPSSKPILHTARPPINE</sequence>
<dbReference type="AlphaFoldDB" id="A0A261Y6A7"/>
<dbReference type="Proteomes" id="UP000242875">
    <property type="component" value="Unassembled WGS sequence"/>
</dbReference>